<evidence type="ECO:0000256" key="1">
    <source>
        <dbReference type="SAM" id="MobiDB-lite"/>
    </source>
</evidence>
<comment type="caution">
    <text evidence="2">The sequence shown here is derived from an EMBL/GenBank/DDBJ whole genome shotgun (WGS) entry which is preliminary data.</text>
</comment>
<gene>
    <name evidence="2" type="ORF">PXEA_LOCUS18831</name>
</gene>
<evidence type="ECO:0000313" key="2">
    <source>
        <dbReference type="EMBL" id="VEL25391.1"/>
    </source>
</evidence>
<evidence type="ECO:0000313" key="3">
    <source>
        <dbReference type="Proteomes" id="UP000784294"/>
    </source>
</evidence>
<dbReference type="Proteomes" id="UP000784294">
    <property type="component" value="Unassembled WGS sequence"/>
</dbReference>
<proteinExistence type="predicted"/>
<feature type="compositionally biased region" description="Basic and acidic residues" evidence="1">
    <location>
        <begin position="69"/>
        <end position="94"/>
    </location>
</feature>
<organism evidence="2 3">
    <name type="scientific">Protopolystoma xenopodis</name>
    <dbReference type="NCBI Taxonomy" id="117903"/>
    <lineage>
        <taxon>Eukaryota</taxon>
        <taxon>Metazoa</taxon>
        <taxon>Spiralia</taxon>
        <taxon>Lophotrochozoa</taxon>
        <taxon>Platyhelminthes</taxon>
        <taxon>Monogenea</taxon>
        <taxon>Polyopisthocotylea</taxon>
        <taxon>Polystomatidea</taxon>
        <taxon>Polystomatidae</taxon>
        <taxon>Protopolystoma</taxon>
    </lineage>
</organism>
<feature type="region of interest" description="Disordered" evidence="1">
    <location>
        <begin position="60"/>
        <end position="94"/>
    </location>
</feature>
<reference evidence="2" key="1">
    <citation type="submission" date="2018-11" db="EMBL/GenBank/DDBJ databases">
        <authorList>
            <consortium name="Pathogen Informatics"/>
        </authorList>
    </citation>
    <scope>NUCLEOTIDE SEQUENCE</scope>
</reference>
<protein>
    <submittedName>
        <fullName evidence="2">Uncharacterized protein</fullName>
    </submittedName>
</protein>
<accession>A0A448X114</accession>
<keyword evidence="3" id="KW-1185">Reference proteome</keyword>
<dbReference type="AlphaFoldDB" id="A0A448X114"/>
<sequence>MSKNCIILNQSLLRIYAVPDNAFDEKEAEGDDEEEVTLLSEHLKPTVNIPAVNNTVGTRLTIGASSSRGDSDDPARLTIEAEKSGSEKPTDVSS</sequence>
<dbReference type="EMBL" id="CAAALY010073631">
    <property type="protein sequence ID" value="VEL25391.1"/>
    <property type="molecule type" value="Genomic_DNA"/>
</dbReference>
<name>A0A448X114_9PLAT</name>